<protein>
    <recommendedName>
        <fullName evidence="2">Leucine-rich repeat domain-containing protein</fullName>
    </recommendedName>
</protein>
<dbReference type="SUPFAM" id="SSF52047">
    <property type="entry name" value="RNI-like"/>
    <property type="match status" value="1"/>
</dbReference>
<dbReference type="AlphaFoldDB" id="A0A0F9PRQ6"/>
<organism evidence="1">
    <name type="scientific">marine sediment metagenome</name>
    <dbReference type="NCBI Taxonomy" id="412755"/>
    <lineage>
        <taxon>unclassified sequences</taxon>
        <taxon>metagenomes</taxon>
        <taxon>ecological metagenomes</taxon>
    </lineage>
</organism>
<accession>A0A0F9PRQ6</accession>
<dbReference type="PANTHER" id="PTHR16083">
    <property type="entry name" value="LEUCINE RICH REPEAT CONTAINING PROTEIN"/>
    <property type="match status" value="1"/>
</dbReference>
<dbReference type="PANTHER" id="PTHR16083:SF83">
    <property type="entry name" value="LEUCINE-RICH REPEAT-CONTAINING PROTEIN 40"/>
    <property type="match status" value="1"/>
</dbReference>
<dbReference type="InterPro" id="IPR032675">
    <property type="entry name" value="LRR_dom_sf"/>
</dbReference>
<reference evidence="1" key="1">
    <citation type="journal article" date="2015" name="Nature">
        <title>Complex archaea that bridge the gap between prokaryotes and eukaryotes.</title>
        <authorList>
            <person name="Spang A."/>
            <person name="Saw J.H."/>
            <person name="Jorgensen S.L."/>
            <person name="Zaremba-Niedzwiedzka K."/>
            <person name="Martijn J."/>
            <person name="Lind A.E."/>
            <person name="van Eijk R."/>
            <person name="Schleper C."/>
            <person name="Guy L."/>
            <person name="Ettema T.J."/>
        </authorList>
    </citation>
    <scope>NUCLEOTIDE SEQUENCE</scope>
</reference>
<dbReference type="EMBL" id="LAZR01002107">
    <property type="protein sequence ID" value="KKN34420.1"/>
    <property type="molecule type" value="Genomic_DNA"/>
</dbReference>
<name>A0A0F9PRQ6_9ZZZZ</name>
<sequence>MKEFRVNNLITLRLIDGKTVLFVNNQEFKQCKILLLNIPLGDQSIEEINSIDEIAEKLDFRMENEREYVDITEEEEFMGHCSNLQAWAENFYNTDLLHKSLAFPLLKALSEKGNKFAKQRFAEEIARRYKYGNETVRKFLSAGEYLSCLTNENIINGILFPEEAIFLAKIIEFGERYEIVPYFAKMKGISSNKSYISLQDGKINELEIRLGWGLNQIPREIENLSNLKTLYISVSRIYDGNLFEEEFSVPSVKRLVILWTSIEDLPDSFYYFPNLEYLRIRGPEVKMKPTISFEDSFKKLANLRELDLYSLDMKKLPDSIMNLKRLVVLSLYKTTLRTLPVSLICNLSSLRTLKLLNNHDLEIENTEIEKLKKKFKDFKLKFAV</sequence>
<proteinExistence type="predicted"/>
<dbReference type="Gene3D" id="3.80.10.10">
    <property type="entry name" value="Ribonuclease Inhibitor"/>
    <property type="match status" value="1"/>
</dbReference>
<evidence type="ECO:0008006" key="2">
    <source>
        <dbReference type="Google" id="ProtNLM"/>
    </source>
</evidence>
<evidence type="ECO:0000313" key="1">
    <source>
        <dbReference type="EMBL" id="KKN34420.1"/>
    </source>
</evidence>
<comment type="caution">
    <text evidence="1">The sequence shown here is derived from an EMBL/GenBank/DDBJ whole genome shotgun (WGS) entry which is preliminary data.</text>
</comment>
<gene>
    <name evidence="1" type="ORF">LCGC14_0793960</name>
</gene>